<protein>
    <recommendedName>
        <fullName evidence="2">Cell shape-determining protein MreC</fullName>
    </recommendedName>
    <alternativeName>
        <fullName evidence="4">Cell shape protein MreC</fullName>
    </alternativeName>
</protein>
<evidence type="ECO:0000256" key="4">
    <source>
        <dbReference type="ARBA" id="ARBA00032089"/>
    </source>
</evidence>
<dbReference type="PIRSF" id="PIRSF038471">
    <property type="entry name" value="MreC"/>
    <property type="match status" value="1"/>
</dbReference>
<dbReference type="PANTHER" id="PTHR34138:SF1">
    <property type="entry name" value="CELL SHAPE-DETERMINING PROTEIN MREC"/>
    <property type="match status" value="1"/>
</dbReference>
<dbReference type="InterPro" id="IPR055342">
    <property type="entry name" value="MreC_beta-barrel_core"/>
</dbReference>
<dbReference type="GO" id="GO:0008360">
    <property type="term" value="P:regulation of cell shape"/>
    <property type="evidence" value="ECO:0007669"/>
    <property type="project" value="UniProtKB-KW"/>
</dbReference>
<gene>
    <name evidence="6" type="ORF">CARN1_2641</name>
</gene>
<dbReference type="InterPro" id="IPR007221">
    <property type="entry name" value="MreC"/>
</dbReference>
<evidence type="ECO:0000259" key="5">
    <source>
        <dbReference type="Pfam" id="PF04085"/>
    </source>
</evidence>
<evidence type="ECO:0000256" key="3">
    <source>
        <dbReference type="ARBA" id="ARBA00022960"/>
    </source>
</evidence>
<accession>E6PGI3</accession>
<dbReference type="Gene3D" id="2.40.10.340">
    <property type="entry name" value="Rod shape-determining protein MreC, domain 1"/>
    <property type="match status" value="1"/>
</dbReference>
<evidence type="ECO:0000256" key="1">
    <source>
        <dbReference type="ARBA" id="ARBA00009369"/>
    </source>
</evidence>
<sequence length="266" mass="28268">MRTEERKLLVLLAIVIAAALLAIVQVRAQRAGEPSPIAVAASYLIAGTENLVTGIGNAVGGGASAVLSFPSLRARNAALVASNEALIERNARLHQELADALAIAGMNRLREHHSRGIEARVIGFPPEGATRSITIDRGSLAGVRRDDGVLAPGGVVGHVTQVTPLEATVLLTTDFSSRIPAVVRNGRWWGIARGNLQSIRLDYVTLDAPLRIGEIVVTGNGRTFRAGIPIGRIVKIDRNDSSLYQTAILQPSVRLNALDRILVVAR</sequence>
<comment type="caution">
    <text evidence="6">The sequence shown here is derived from an EMBL/GenBank/DDBJ whole genome shotgun (WGS) entry which is preliminary data.</text>
</comment>
<reference evidence="6" key="1">
    <citation type="submission" date="2009-10" db="EMBL/GenBank/DDBJ databases">
        <title>Diversity of trophic interactions inside an arsenic-rich microbial ecosystem.</title>
        <authorList>
            <person name="Bertin P.N."/>
            <person name="Heinrich-Salmeron A."/>
            <person name="Pelletier E."/>
            <person name="Goulhen-Chollet F."/>
            <person name="Arsene-Ploetze F."/>
            <person name="Gallien S."/>
            <person name="Calteau A."/>
            <person name="Vallenet D."/>
            <person name="Casiot C."/>
            <person name="Chane-Woon-Ming B."/>
            <person name="Giloteaux L."/>
            <person name="Barakat M."/>
            <person name="Bonnefoy V."/>
            <person name="Bruneel O."/>
            <person name="Chandler M."/>
            <person name="Cleiss J."/>
            <person name="Duran R."/>
            <person name="Elbaz-Poulichet F."/>
            <person name="Fonknechten N."/>
            <person name="Lauga B."/>
            <person name="Mornico D."/>
            <person name="Ortet P."/>
            <person name="Schaeffer C."/>
            <person name="Siguier P."/>
            <person name="Alexander Thil Smith A."/>
            <person name="Van Dorsselaer A."/>
            <person name="Weissenbach J."/>
            <person name="Medigue C."/>
            <person name="Le Paslier D."/>
        </authorList>
    </citation>
    <scope>NUCLEOTIDE SEQUENCE</scope>
</reference>
<keyword evidence="3" id="KW-0133">Cell shape</keyword>
<dbReference type="Gene3D" id="2.40.10.350">
    <property type="entry name" value="Rod shape-determining protein MreC, domain 2"/>
    <property type="match status" value="1"/>
</dbReference>
<organism evidence="6">
    <name type="scientific">mine drainage metagenome</name>
    <dbReference type="NCBI Taxonomy" id="410659"/>
    <lineage>
        <taxon>unclassified sequences</taxon>
        <taxon>metagenomes</taxon>
        <taxon>ecological metagenomes</taxon>
    </lineage>
</organism>
<dbReference type="Pfam" id="PF04085">
    <property type="entry name" value="MreC"/>
    <property type="match status" value="1"/>
</dbReference>
<evidence type="ECO:0000313" key="6">
    <source>
        <dbReference type="EMBL" id="CBH75571.1"/>
    </source>
</evidence>
<dbReference type="InterPro" id="IPR042175">
    <property type="entry name" value="Cell/Rod_MreC_2"/>
</dbReference>
<dbReference type="AlphaFoldDB" id="E6PGI3"/>
<dbReference type="PANTHER" id="PTHR34138">
    <property type="entry name" value="CELL SHAPE-DETERMINING PROTEIN MREC"/>
    <property type="match status" value="1"/>
</dbReference>
<feature type="domain" description="Rod shape-determining protein MreC beta-barrel core" evidence="5">
    <location>
        <begin position="121"/>
        <end position="264"/>
    </location>
</feature>
<dbReference type="GO" id="GO:0005886">
    <property type="term" value="C:plasma membrane"/>
    <property type="evidence" value="ECO:0007669"/>
    <property type="project" value="TreeGrafter"/>
</dbReference>
<proteinExistence type="inferred from homology"/>
<name>E6PGI3_9ZZZZ</name>
<evidence type="ECO:0000256" key="2">
    <source>
        <dbReference type="ARBA" id="ARBA00013855"/>
    </source>
</evidence>
<dbReference type="EMBL" id="CABL01000011">
    <property type="protein sequence ID" value="CBH75571.1"/>
    <property type="molecule type" value="Genomic_DNA"/>
</dbReference>
<dbReference type="InterPro" id="IPR042177">
    <property type="entry name" value="Cell/Rod_1"/>
</dbReference>
<comment type="similarity">
    <text evidence="1">Belongs to the MreC family.</text>
</comment>